<dbReference type="AlphaFoldDB" id="A0A7S2KMM2"/>
<protein>
    <submittedName>
        <fullName evidence="1">Uncharacterized protein</fullName>
    </submittedName>
</protein>
<evidence type="ECO:0000313" key="1">
    <source>
        <dbReference type="EMBL" id="CAD9579380.1"/>
    </source>
</evidence>
<name>A0A7S2KMM2_9STRA</name>
<gene>
    <name evidence="1" type="ORF">LDAN0321_LOCUS9842</name>
</gene>
<accession>A0A7S2KMM2</accession>
<proteinExistence type="predicted"/>
<organism evidence="1">
    <name type="scientific">Leptocylindrus danicus</name>
    <dbReference type="NCBI Taxonomy" id="163516"/>
    <lineage>
        <taxon>Eukaryota</taxon>
        <taxon>Sar</taxon>
        <taxon>Stramenopiles</taxon>
        <taxon>Ochrophyta</taxon>
        <taxon>Bacillariophyta</taxon>
        <taxon>Coscinodiscophyceae</taxon>
        <taxon>Chaetocerotophycidae</taxon>
        <taxon>Leptocylindrales</taxon>
        <taxon>Leptocylindraceae</taxon>
        <taxon>Leptocylindrus</taxon>
    </lineage>
</organism>
<dbReference type="EMBL" id="HBGY01015169">
    <property type="protein sequence ID" value="CAD9579380.1"/>
    <property type="molecule type" value="Transcribed_RNA"/>
</dbReference>
<sequence length="102" mass="10846">MQHNSHSAYPVSLGDDLRRQYALAGVAPEAGAQRIVAIDAASTSVRIAPHVNVCQSRQSRQRPINAVARLKIAGGCNVDVVVQTVPASPSSWMSPLFIASRV</sequence>
<reference evidence="1" key="1">
    <citation type="submission" date="2021-01" db="EMBL/GenBank/DDBJ databases">
        <authorList>
            <person name="Corre E."/>
            <person name="Pelletier E."/>
            <person name="Niang G."/>
            <person name="Scheremetjew M."/>
            <person name="Finn R."/>
            <person name="Kale V."/>
            <person name="Holt S."/>
            <person name="Cochrane G."/>
            <person name="Meng A."/>
            <person name="Brown T."/>
            <person name="Cohen L."/>
        </authorList>
    </citation>
    <scope>NUCLEOTIDE SEQUENCE</scope>
    <source>
        <strain evidence="1">B650</strain>
    </source>
</reference>